<keyword evidence="5" id="KW-1185">Reference proteome</keyword>
<protein>
    <submittedName>
        <fullName evidence="4">Response regulator</fullName>
    </submittedName>
</protein>
<dbReference type="RefSeq" id="WP_096055094.1">
    <property type="nucleotide sequence ID" value="NZ_CP023344.1"/>
</dbReference>
<dbReference type="InterPro" id="IPR011006">
    <property type="entry name" value="CheY-like_superfamily"/>
</dbReference>
<dbReference type="Proteomes" id="UP000217265">
    <property type="component" value="Chromosome"/>
</dbReference>
<dbReference type="PANTHER" id="PTHR44591">
    <property type="entry name" value="STRESS RESPONSE REGULATOR PROTEIN 1"/>
    <property type="match status" value="1"/>
</dbReference>
<evidence type="ECO:0000256" key="1">
    <source>
        <dbReference type="ARBA" id="ARBA00022553"/>
    </source>
</evidence>
<dbReference type="PROSITE" id="PS50110">
    <property type="entry name" value="RESPONSE_REGULATORY"/>
    <property type="match status" value="1"/>
</dbReference>
<dbReference type="Gene3D" id="3.40.50.2300">
    <property type="match status" value="1"/>
</dbReference>
<dbReference type="PANTHER" id="PTHR44591:SF3">
    <property type="entry name" value="RESPONSE REGULATORY DOMAIN-CONTAINING PROTEIN"/>
    <property type="match status" value="1"/>
</dbReference>
<dbReference type="InterPro" id="IPR050595">
    <property type="entry name" value="Bact_response_regulator"/>
</dbReference>
<evidence type="ECO:0000256" key="2">
    <source>
        <dbReference type="PROSITE-ProRule" id="PRU00169"/>
    </source>
</evidence>
<sequence>MKILAVEDDPIASAVLAASLAALGHDVVQATDGLAAWDLLQREPIRVVVCDWLMPKVDGLELCGRVRGRPGDYVYFILVTNRTPTVENQDVAFAAGVDDFLSKPVDHQDLKTRLHVAERILGFTSQIQTLETFIPICSYCKKVRDDRSYWQQIESYINQRTGSEFSHSICPDCYEKHVTPELKALGLKQIKYPECKKEGQP</sequence>
<dbReference type="GO" id="GO:0000160">
    <property type="term" value="P:phosphorelay signal transduction system"/>
    <property type="evidence" value="ECO:0007669"/>
    <property type="project" value="InterPro"/>
</dbReference>
<evidence type="ECO:0000313" key="4">
    <source>
        <dbReference type="EMBL" id="ATC63462.1"/>
    </source>
</evidence>
<dbReference type="Pfam" id="PF00072">
    <property type="entry name" value="Response_reg"/>
    <property type="match status" value="1"/>
</dbReference>
<evidence type="ECO:0000259" key="3">
    <source>
        <dbReference type="PROSITE" id="PS50110"/>
    </source>
</evidence>
<name>A0A290QHY0_9BACT</name>
<accession>A0A290QHY0</accession>
<gene>
    <name evidence="4" type="ORF">CMV30_05560</name>
</gene>
<proteinExistence type="predicted"/>
<dbReference type="AlphaFoldDB" id="A0A290QHY0"/>
<dbReference type="EMBL" id="CP023344">
    <property type="protein sequence ID" value="ATC63462.1"/>
    <property type="molecule type" value="Genomic_DNA"/>
</dbReference>
<dbReference type="SMART" id="SM00448">
    <property type="entry name" value="REC"/>
    <property type="match status" value="1"/>
</dbReference>
<dbReference type="OrthoDB" id="9790791at2"/>
<dbReference type="InterPro" id="IPR001789">
    <property type="entry name" value="Sig_transdc_resp-reg_receiver"/>
</dbReference>
<organism evidence="4 5">
    <name type="scientific">Nibricoccus aquaticus</name>
    <dbReference type="NCBI Taxonomy" id="2576891"/>
    <lineage>
        <taxon>Bacteria</taxon>
        <taxon>Pseudomonadati</taxon>
        <taxon>Verrucomicrobiota</taxon>
        <taxon>Opitutia</taxon>
        <taxon>Opitutales</taxon>
        <taxon>Opitutaceae</taxon>
        <taxon>Nibricoccus</taxon>
    </lineage>
</organism>
<feature type="domain" description="Response regulatory" evidence="3">
    <location>
        <begin position="2"/>
        <end position="118"/>
    </location>
</feature>
<keyword evidence="1 2" id="KW-0597">Phosphoprotein</keyword>
<dbReference type="SUPFAM" id="SSF52172">
    <property type="entry name" value="CheY-like"/>
    <property type="match status" value="1"/>
</dbReference>
<evidence type="ECO:0000313" key="5">
    <source>
        <dbReference type="Proteomes" id="UP000217265"/>
    </source>
</evidence>
<reference evidence="4 5" key="1">
    <citation type="submission" date="2017-09" db="EMBL/GenBank/DDBJ databases">
        <title>Complete genome sequence of Verrucomicrobial strain HZ-65, isolated from freshwater.</title>
        <authorList>
            <person name="Choi A."/>
        </authorList>
    </citation>
    <scope>NUCLEOTIDE SEQUENCE [LARGE SCALE GENOMIC DNA]</scope>
    <source>
        <strain evidence="4 5">HZ-65</strain>
    </source>
</reference>
<feature type="modified residue" description="4-aspartylphosphate" evidence="2">
    <location>
        <position position="51"/>
    </location>
</feature>
<dbReference type="KEGG" id="vbh:CMV30_05560"/>